<keyword evidence="4" id="KW-0560">Oxidoreductase</keyword>
<feature type="domain" description="Reductase C-terminal" evidence="6">
    <location>
        <begin position="322"/>
        <end position="386"/>
    </location>
</feature>
<keyword evidence="8" id="KW-1185">Reference proteome</keyword>
<accession>A0A561V7W2</accession>
<evidence type="ECO:0000256" key="2">
    <source>
        <dbReference type="ARBA" id="ARBA00022630"/>
    </source>
</evidence>
<dbReference type="Proteomes" id="UP000316184">
    <property type="component" value="Unassembled WGS sequence"/>
</dbReference>
<dbReference type="Pfam" id="PF07992">
    <property type="entry name" value="Pyr_redox_2"/>
    <property type="match status" value="1"/>
</dbReference>
<dbReference type="Pfam" id="PF14759">
    <property type="entry name" value="Reductase_C"/>
    <property type="match status" value="1"/>
</dbReference>
<dbReference type="SUPFAM" id="SSF55424">
    <property type="entry name" value="FAD/NAD-linked reductases, dimerisation (C-terminal) domain"/>
    <property type="match status" value="1"/>
</dbReference>
<feature type="domain" description="FAD/NAD(P)-binding" evidence="5">
    <location>
        <begin position="8"/>
        <end position="301"/>
    </location>
</feature>
<evidence type="ECO:0000313" key="7">
    <source>
        <dbReference type="EMBL" id="TWG07707.1"/>
    </source>
</evidence>
<dbReference type="PRINTS" id="PR00411">
    <property type="entry name" value="PNDRDTASEI"/>
</dbReference>
<reference evidence="7 8" key="1">
    <citation type="submission" date="2019-06" db="EMBL/GenBank/DDBJ databases">
        <title>Sequencing the genomes of 1000 actinobacteria strains.</title>
        <authorList>
            <person name="Klenk H.-P."/>
        </authorList>
    </citation>
    <scope>NUCLEOTIDE SEQUENCE [LARGE SCALE GENOMIC DNA]</scope>
    <source>
        <strain evidence="7 8">DSM 46699</strain>
    </source>
</reference>
<dbReference type="PRINTS" id="PR00368">
    <property type="entry name" value="FADPNR"/>
</dbReference>
<dbReference type="InterPro" id="IPR028202">
    <property type="entry name" value="Reductase_C"/>
</dbReference>
<keyword evidence="2" id="KW-0285">Flavoprotein</keyword>
<evidence type="ECO:0000256" key="3">
    <source>
        <dbReference type="ARBA" id="ARBA00022827"/>
    </source>
</evidence>
<dbReference type="GO" id="GO:0005737">
    <property type="term" value="C:cytoplasm"/>
    <property type="evidence" value="ECO:0007669"/>
    <property type="project" value="TreeGrafter"/>
</dbReference>
<dbReference type="RefSeq" id="WP_145735953.1">
    <property type="nucleotide sequence ID" value="NZ_VIWX01000001.1"/>
</dbReference>
<dbReference type="GO" id="GO:0016651">
    <property type="term" value="F:oxidoreductase activity, acting on NAD(P)H"/>
    <property type="evidence" value="ECO:0007669"/>
    <property type="project" value="TreeGrafter"/>
</dbReference>
<dbReference type="Gene3D" id="3.30.390.30">
    <property type="match status" value="1"/>
</dbReference>
<organism evidence="7 8">
    <name type="scientific">Saccharopolyspora dendranthemae</name>
    <dbReference type="NCBI Taxonomy" id="1181886"/>
    <lineage>
        <taxon>Bacteria</taxon>
        <taxon>Bacillati</taxon>
        <taxon>Actinomycetota</taxon>
        <taxon>Actinomycetes</taxon>
        <taxon>Pseudonocardiales</taxon>
        <taxon>Pseudonocardiaceae</taxon>
        <taxon>Saccharopolyspora</taxon>
    </lineage>
</organism>
<name>A0A561V7W2_9PSEU</name>
<sequence length="390" mass="39664">MTEAPGGRLVVVGSSVAGVRAVEGARRAGWAGPITLLGSENHPPYDRPPLSKELLAPDGPTGVPRLRSAESLEALEVEIRARVTATSLHADRRVIATTDGEIGYDALVIATGGRARRLPGTAGLAGVHAIRDYADAVALRHALDTASRVVVIGAGFIGSEVASAARERGLAVTLVEAAAQPLARAIGPVAAGMLAGLHDIGGSRLVLGTSVQRVAHDGGQVVGVELGTGEVLPADVVVPGIGSIPCAEWLARSGIGVDPATGGVVVDDALATSIPGVWAAGDVACLGHHATQHWTTAAEQGRVAGANAAGAGERFGAVPFGWSQWYGHRIQTVGTTTGVTEEVIDEGLVLSRDGDELVGAVAIDQPRALARVRRALLARSRSETAARAEG</sequence>
<dbReference type="PANTHER" id="PTHR43557:SF2">
    <property type="entry name" value="RIESKE DOMAIN-CONTAINING PROTEIN-RELATED"/>
    <property type="match status" value="1"/>
</dbReference>
<evidence type="ECO:0000313" key="8">
    <source>
        <dbReference type="Proteomes" id="UP000316184"/>
    </source>
</evidence>
<gene>
    <name evidence="7" type="ORF">FHU35_11325</name>
</gene>
<dbReference type="Gene3D" id="3.50.50.60">
    <property type="entry name" value="FAD/NAD(P)-binding domain"/>
    <property type="match status" value="2"/>
</dbReference>
<dbReference type="SUPFAM" id="SSF51905">
    <property type="entry name" value="FAD/NAD(P)-binding domain"/>
    <property type="match status" value="1"/>
</dbReference>
<evidence type="ECO:0000259" key="6">
    <source>
        <dbReference type="Pfam" id="PF14759"/>
    </source>
</evidence>
<dbReference type="AlphaFoldDB" id="A0A561V7W2"/>
<keyword evidence="3" id="KW-0274">FAD</keyword>
<dbReference type="EMBL" id="VIWX01000001">
    <property type="protein sequence ID" value="TWG07707.1"/>
    <property type="molecule type" value="Genomic_DNA"/>
</dbReference>
<dbReference type="OrthoDB" id="4475657at2"/>
<comment type="caution">
    <text evidence="7">The sequence shown here is derived from an EMBL/GenBank/DDBJ whole genome shotgun (WGS) entry which is preliminary data.</text>
</comment>
<dbReference type="InterPro" id="IPR050446">
    <property type="entry name" value="FAD-oxidoreductase/Apoptosis"/>
</dbReference>
<proteinExistence type="predicted"/>
<dbReference type="InterPro" id="IPR036188">
    <property type="entry name" value="FAD/NAD-bd_sf"/>
</dbReference>
<evidence type="ECO:0000256" key="4">
    <source>
        <dbReference type="ARBA" id="ARBA00023002"/>
    </source>
</evidence>
<protein>
    <submittedName>
        <fullName evidence="7">NADPH-dependent 2,4-dienoyl-CoA reductase/sulfur reductase-like enzyme</fullName>
    </submittedName>
</protein>
<dbReference type="PANTHER" id="PTHR43557">
    <property type="entry name" value="APOPTOSIS-INDUCING FACTOR 1"/>
    <property type="match status" value="1"/>
</dbReference>
<evidence type="ECO:0000256" key="1">
    <source>
        <dbReference type="ARBA" id="ARBA00001974"/>
    </source>
</evidence>
<comment type="cofactor">
    <cofactor evidence="1">
        <name>FAD</name>
        <dbReference type="ChEBI" id="CHEBI:57692"/>
    </cofactor>
</comment>
<evidence type="ECO:0000259" key="5">
    <source>
        <dbReference type="Pfam" id="PF07992"/>
    </source>
</evidence>
<dbReference type="InterPro" id="IPR023753">
    <property type="entry name" value="FAD/NAD-binding_dom"/>
</dbReference>
<dbReference type="InterPro" id="IPR016156">
    <property type="entry name" value="FAD/NAD-linked_Rdtase_dimer_sf"/>
</dbReference>